<protein>
    <submittedName>
        <fullName evidence="2">Uncharacterized protein</fullName>
    </submittedName>
</protein>
<gene>
    <name evidence="2" type="ORF">V5799_027605</name>
</gene>
<evidence type="ECO:0000256" key="1">
    <source>
        <dbReference type="SAM" id="MobiDB-lite"/>
    </source>
</evidence>
<dbReference type="Proteomes" id="UP001321473">
    <property type="component" value="Unassembled WGS sequence"/>
</dbReference>
<comment type="caution">
    <text evidence="2">The sequence shown here is derived from an EMBL/GenBank/DDBJ whole genome shotgun (WGS) entry which is preliminary data.</text>
</comment>
<keyword evidence="3" id="KW-1185">Reference proteome</keyword>
<dbReference type="SUPFAM" id="SSF54556">
    <property type="entry name" value="Chitinase insertion domain"/>
    <property type="match status" value="1"/>
</dbReference>
<dbReference type="EMBL" id="JARKHS020031515">
    <property type="protein sequence ID" value="KAK8761131.1"/>
    <property type="molecule type" value="Genomic_DNA"/>
</dbReference>
<name>A0AAQ4DF91_AMBAM</name>
<feature type="region of interest" description="Disordered" evidence="1">
    <location>
        <begin position="1"/>
        <end position="24"/>
    </location>
</feature>
<sequence length="199" mass="21599">MAPEGDRTAEAPRLQSPAPPQETRDRGLFVLLPAELYTNSSHQFCFYQKEEQPLSHSLGASLRGHYSPGGSEEAASKLCYVLSFAGVTYKFWDSNVTGVQEVLYGPGEPGPSTKAPGELAYYEIFNEASAHIHSPLEDEYTGLGSSLSQTSSRVNGRCEYAAVAIARSTRLNEGIVSAAVLSPKYRNLAFNQDEKMCGP</sequence>
<organism evidence="2 3">
    <name type="scientific">Amblyomma americanum</name>
    <name type="common">Lone star tick</name>
    <dbReference type="NCBI Taxonomy" id="6943"/>
    <lineage>
        <taxon>Eukaryota</taxon>
        <taxon>Metazoa</taxon>
        <taxon>Ecdysozoa</taxon>
        <taxon>Arthropoda</taxon>
        <taxon>Chelicerata</taxon>
        <taxon>Arachnida</taxon>
        <taxon>Acari</taxon>
        <taxon>Parasitiformes</taxon>
        <taxon>Ixodida</taxon>
        <taxon>Ixodoidea</taxon>
        <taxon>Ixodidae</taxon>
        <taxon>Amblyomminae</taxon>
        <taxon>Amblyomma</taxon>
    </lineage>
</organism>
<evidence type="ECO:0000313" key="3">
    <source>
        <dbReference type="Proteomes" id="UP001321473"/>
    </source>
</evidence>
<dbReference type="Gene3D" id="3.10.50.10">
    <property type="match status" value="1"/>
</dbReference>
<evidence type="ECO:0000313" key="2">
    <source>
        <dbReference type="EMBL" id="KAK8761131.1"/>
    </source>
</evidence>
<accession>A0AAQ4DF91</accession>
<reference evidence="2 3" key="1">
    <citation type="journal article" date="2023" name="Arcadia Sci">
        <title>De novo assembly of a long-read Amblyomma americanum tick genome.</title>
        <authorList>
            <person name="Chou S."/>
            <person name="Poskanzer K.E."/>
            <person name="Rollins M."/>
            <person name="Thuy-Boun P.S."/>
        </authorList>
    </citation>
    <scope>NUCLEOTIDE SEQUENCE [LARGE SCALE GENOMIC DNA]</scope>
    <source>
        <strain evidence="2">F_SG_1</strain>
        <tissue evidence="2">Salivary glands</tissue>
    </source>
</reference>
<proteinExistence type="predicted"/>
<dbReference type="InterPro" id="IPR029070">
    <property type="entry name" value="Chitinase_insertion_sf"/>
</dbReference>
<dbReference type="AlphaFoldDB" id="A0AAQ4DF91"/>
<feature type="compositionally biased region" description="Basic and acidic residues" evidence="1">
    <location>
        <begin position="1"/>
        <end position="10"/>
    </location>
</feature>